<gene>
    <name evidence="1" type="ORF">Scep_025408</name>
</gene>
<comment type="caution">
    <text evidence="1">The sequence shown here is derived from an EMBL/GenBank/DDBJ whole genome shotgun (WGS) entry which is preliminary data.</text>
</comment>
<keyword evidence="2" id="KW-1185">Reference proteome</keyword>
<protein>
    <submittedName>
        <fullName evidence="1">Uncharacterized protein</fullName>
    </submittedName>
</protein>
<organism evidence="1 2">
    <name type="scientific">Stephania cephalantha</name>
    <dbReference type="NCBI Taxonomy" id="152367"/>
    <lineage>
        <taxon>Eukaryota</taxon>
        <taxon>Viridiplantae</taxon>
        <taxon>Streptophyta</taxon>
        <taxon>Embryophyta</taxon>
        <taxon>Tracheophyta</taxon>
        <taxon>Spermatophyta</taxon>
        <taxon>Magnoliopsida</taxon>
        <taxon>Ranunculales</taxon>
        <taxon>Menispermaceae</taxon>
        <taxon>Menispermoideae</taxon>
        <taxon>Cissampelideae</taxon>
        <taxon>Stephania</taxon>
    </lineage>
</organism>
<sequence>MQQKVAPPLLLDQQLGLHFYVDGCLESHFLAEDCFYISFDDVLSSDISRTASRVSSNI</sequence>
<dbReference type="AlphaFoldDB" id="A0AAP0ES41"/>
<name>A0AAP0ES41_9MAGN</name>
<accession>A0AAP0ES41</accession>
<proteinExistence type="predicted"/>
<evidence type="ECO:0000313" key="1">
    <source>
        <dbReference type="EMBL" id="KAK9093939.1"/>
    </source>
</evidence>
<dbReference type="EMBL" id="JBBNAG010000011">
    <property type="protein sequence ID" value="KAK9093939.1"/>
    <property type="molecule type" value="Genomic_DNA"/>
</dbReference>
<dbReference type="Proteomes" id="UP001419268">
    <property type="component" value="Unassembled WGS sequence"/>
</dbReference>
<evidence type="ECO:0000313" key="2">
    <source>
        <dbReference type="Proteomes" id="UP001419268"/>
    </source>
</evidence>
<reference evidence="1 2" key="1">
    <citation type="submission" date="2024-01" db="EMBL/GenBank/DDBJ databases">
        <title>Genome assemblies of Stephania.</title>
        <authorList>
            <person name="Yang L."/>
        </authorList>
    </citation>
    <scope>NUCLEOTIDE SEQUENCE [LARGE SCALE GENOMIC DNA]</scope>
    <source>
        <strain evidence="1">JXDWG</strain>
        <tissue evidence="1">Leaf</tissue>
    </source>
</reference>